<dbReference type="Proteomes" id="UP001162131">
    <property type="component" value="Unassembled WGS sequence"/>
</dbReference>
<dbReference type="InterPro" id="IPR006652">
    <property type="entry name" value="Kelch_1"/>
</dbReference>
<dbReference type="InterPro" id="IPR015915">
    <property type="entry name" value="Kelch-typ_b-propeller"/>
</dbReference>
<evidence type="ECO:0000313" key="1">
    <source>
        <dbReference type="EMBL" id="CAG9318187.1"/>
    </source>
</evidence>
<dbReference type="SUPFAM" id="SSF50965">
    <property type="entry name" value="Galactose oxidase, central domain"/>
    <property type="match status" value="1"/>
</dbReference>
<accession>A0AAU9ITL2</accession>
<keyword evidence="2" id="KW-1185">Reference proteome</keyword>
<dbReference type="Gene3D" id="2.120.10.80">
    <property type="entry name" value="Kelch-type beta propeller"/>
    <property type="match status" value="1"/>
</dbReference>
<dbReference type="PANTHER" id="PTHR46375:SF3">
    <property type="entry name" value="KELCH REPEAT AND BTB DOMAIN-CONTAINING PROTEIN 13"/>
    <property type="match status" value="1"/>
</dbReference>
<dbReference type="Pfam" id="PF01344">
    <property type="entry name" value="Kelch_1"/>
    <property type="match status" value="1"/>
</dbReference>
<proteinExistence type="predicted"/>
<dbReference type="AlphaFoldDB" id="A0AAU9ITL2"/>
<reference evidence="1" key="1">
    <citation type="submission" date="2021-09" db="EMBL/GenBank/DDBJ databases">
        <authorList>
            <consortium name="AG Swart"/>
            <person name="Singh M."/>
            <person name="Singh A."/>
            <person name="Seah K."/>
            <person name="Emmerich C."/>
        </authorList>
    </citation>
    <scope>NUCLEOTIDE SEQUENCE</scope>
    <source>
        <strain evidence="1">ATCC30299</strain>
    </source>
</reference>
<sequence>MALSEIKEAFLSYLNREGGKLELLKANLIKSISEINSMKRILADYLRIIDDDIAEKVSQIERVESSSEEAELSSFLGFDISAFSSLETYEVFKPKNDFNYSVLENIIRDVLKLSNKLSLIGVSSGNSPIEIINDFEKEQQKPQKKIREISKNDNAMEALTSRPKRFLSNKRQTIKSQLSKTRKIIQCKEMIPEKGELMQENQIEPKEIYGQLHLSSDSSRKCLYLTDKGTNNLTKLIIYDTETRQQEIKLIETPEPLNMFTCIVELPDSKIFCFGSNPGSGVCYIIDKLQNIQLMPPGTPSRNSGAVYFDNSVYIFGGAYHQTNLNLAEKFDLIEQRWIKLQQLPTATYNCSCAEMKNNFYISGFHHSIIYRFDPIRNTYTELSLKVKSFTQKLLFSENSKKVYVVEAGGSIYSNEIENEDSWHLLSNSILCYYDQVFLAYGDRSVNIGLNYWKDCYNCHYFKFCFDSKTLSLGQEYKA</sequence>
<evidence type="ECO:0000313" key="2">
    <source>
        <dbReference type="Proteomes" id="UP001162131"/>
    </source>
</evidence>
<gene>
    <name evidence="1" type="ORF">BSTOLATCC_MIC20667</name>
</gene>
<name>A0AAU9ITL2_9CILI</name>
<comment type="caution">
    <text evidence="1">The sequence shown here is derived from an EMBL/GenBank/DDBJ whole genome shotgun (WGS) entry which is preliminary data.</text>
</comment>
<organism evidence="1 2">
    <name type="scientific">Blepharisma stoltei</name>
    <dbReference type="NCBI Taxonomy" id="1481888"/>
    <lineage>
        <taxon>Eukaryota</taxon>
        <taxon>Sar</taxon>
        <taxon>Alveolata</taxon>
        <taxon>Ciliophora</taxon>
        <taxon>Postciliodesmatophora</taxon>
        <taxon>Heterotrichea</taxon>
        <taxon>Heterotrichida</taxon>
        <taxon>Blepharismidae</taxon>
        <taxon>Blepharisma</taxon>
    </lineage>
</organism>
<protein>
    <recommendedName>
        <fullName evidence="3">Kelch repeat-containing protein</fullName>
    </recommendedName>
</protein>
<dbReference type="EMBL" id="CAJZBQ010000020">
    <property type="protein sequence ID" value="CAG9318187.1"/>
    <property type="molecule type" value="Genomic_DNA"/>
</dbReference>
<dbReference type="InterPro" id="IPR052392">
    <property type="entry name" value="Kelch-BTB_domain-containing"/>
</dbReference>
<evidence type="ECO:0008006" key="3">
    <source>
        <dbReference type="Google" id="ProtNLM"/>
    </source>
</evidence>
<dbReference type="InterPro" id="IPR011043">
    <property type="entry name" value="Gal_Oxase/kelch_b-propeller"/>
</dbReference>
<dbReference type="PANTHER" id="PTHR46375">
    <property type="entry name" value="KELCH REPEAT AND BTB DOMAIN-CONTAINING PROTEIN 13-RELATED"/>
    <property type="match status" value="1"/>
</dbReference>